<dbReference type="GO" id="GO:0003950">
    <property type="term" value="F:NAD+ poly-ADP-ribosyltransferase activity"/>
    <property type="evidence" value="ECO:0007669"/>
    <property type="project" value="InterPro"/>
</dbReference>
<dbReference type="STRING" id="225164.V4B9W4"/>
<dbReference type="InterPro" id="IPR037197">
    <property type="entry name" value="WWE_dom_sf"/>
</dbReference>
<evidence type="ECO:0000256" key="7">
    <source>
        <dbReference type="ARBA" id="ARBA00022771"/>
    </source>
</evidence>
<evidence type="ECO:0000259" key="13">
    <source>
        <dbReference type="PROSITE" id="PS50918"/>
    </source>
</evidence>
<dbReference type="Pfam" id="PF00644">
    <property type="entry name" value="PARP"/>
    <property type="match status" value="1"/>
</dbReference>
<evidence type="ECO:0000256" key="8">
    <source>
        <dbReference type="ARBA" id="ARBA00022833"/>
    </source>
</evidence>
<evidence type="ECO:0000256" key="3">
    <source>
        <dbReference type="ARBA" id="ARBA00022490"/>
    </source>
</evidence>
<sequence>MADEETMLQEVMQIILEENDDSMYFWEIKQNYTGQLPLKLYTIKSYPFLFEISQDRRGHIVTIVAQTKICPDYSTPSGCQHGNCWMFHICKFYILSKSCFHKSCRFGHSLKSEHNRQLLRLMSLDHHYITKNQLRMLFRRLSCRTRGSVPVPCNQYNWKNSCKRDDKCHNLHICKYLLLGGCKYGDECNKNHSIYSENVEFALNRYGITVPKSLRAETFMELKLINNAGPSCPPQENDVGDVHKVYKRQSKTILLFEFQPSYNICIYYLGGSCRFKERCRNIHVESSYQWQWIPDSSRGDEWENLPTGINHDFEICYCNLQELISFLSPDTGITYSIDLDYLEENDVGFRRVATVDLTPGTSLFCKPWATKWIWYWLDNDGKWIEYGQKGSLGHFATVISQDIETAYNENVDFSFTTQDTERREEDHQRYILDFNRMKQINAKYGTQRKIKRRPEFVDDSVIQKRKDECNRRKKFEKLNIPSNWSHTPNEDIYSHFRVEELNPTSEEYLSIKQSIVSGNNVVKNISSIKRIENVELWTAFCAEKAILDRKLQRDVPIQRLYHGTENSIIEAICRQGFDCRLSGSRVGHLYGKGGYFGINCDVSCNYCDDNNMLFIVQAVVGDYTVGCEGYLRPPLKNPYDRSSALYDACVDNMKSPSMFVLFNNRQVYPEYLVRFTR</sequence>
<gene>
    <name evidence="15" type="ORF">LOTGIDRAFT_167793</name>
</gene>
<feature type="zinc finger region" description="C3H1-type" evidence="11">
    <location>
        <begin position="259"/>
        <end position="286"/>
    </location>
</feature>
<name>V4B9W4_LOTGI</name>
<keyword evidence="5 11" id="KW-0479">Metal-binding</keyword>
<reference evidence="15 16" key="1">
    <citation type="journal article" date="2013" name="Nature">
        <title>Insights into bilaterian evolution from three spiralian genomes.</title>
        <authorList>
            <person name="Simakov O."/>
            <person name="Marletaz F."/>
            <person name="Cho S.J."/>
            <person name="Edsinger-Gonzales E."/>
            <person name="Havlak P."/>
            <person name="Hellsten U."/>
            <person name="Kuo D.H."/>
            <person name="Larsson T."/>
            <person name="Lv J."/>
            <person name="Arendt D."/>
            <person name="Savage R."/>
            <person name="Osoegawa K."/>
            <person name="de Jong P."/>
            <person name="Grimwood J."/>
            <person name="Chapman J.A."/>
            <person name="Shapiro H."/>
            <person name="Aerts A."/>
            <person name="Otillar R.P."/>
            <person name="Terry A.Y."/>
            <person name="Boore J.L."/>
            <person name="Grigoriev I.V."/>
            <person name="Lindberg D.R."/>
            <person name="Seaver E.C."/>
            <person name="Weisblat D.A."/>
            <person name="Putnam N.H."/>
            <person name="Rokhsar D.S."/>
        </authorList>
    </citation>
    <scope>NUCLEOTIDE SEQUENCE [LARGE SCALE GENOMIC DNA]</scope>
</reference>
<keyword evidence="3" id="KW-0963">Cytoplasm</keyword>
<feature type="domain" description="C3H1-type" evidence="12">
    <location>
        <begin position="259"/>
        <end position="286"/>
    </location>
</feature>
<keyword evidence="6" id="KW-0677">Repeat</keyword>
<comment type="similarity">
    <text evidence="10">Belongs to the ARTD/PARP family.</text>
</comment>
<organism evidence="15 16">
    <name type="scientific">Lottia gigantea</name>
    <name type="common">Giant owl limpet</name>
    <dbReference type="NCBI Taxonomy" id="225164"/>
    <lineage>
        <taxon>Eukaryota</taxon>
        <taxon>Metazoa</taxon>
        <taxon>Spiralia</taxon>
        <taxon>Lophotrochozoa</taxon>
        <taxon>Mollusca</taxon>
        <taxon>Gastropoda</taxon>
        <taxon>Patellogastropoda</taxon>
        <taxon>Lottioidea</taxon>
        <taxon>Lottiidae</taxon>
        <taxon>Lottia</taxon>
    </lineage>
</organism>
<feature type="zinc finger region" description="C3H1-type" evidence="11">
    <location>
        <begin position="173"/>
        <end position="195"/>
    </location>
</feature>
<evidence type="ECO:0000256" key="6">
    <source>
        <dbReference type="ARBA" id="ARBA00022737"/>
    </source>
</evidence>
<dbReference type="OrthoDB" id="438889at2759"/>
<dbReference type="CDD" id="cd01439">
    <property type="entry name" value="TCCD_inducible_PARP_like"/>
    <property type="match status" value="1"/>
</dbReference>
<dbReference type="InterPro" id="IPR051712">
    <property type="entry name" value="ARTD-AVP"/>
</dbReference>
<keyword evidence="7 11" id="KW-0863">Zinc-finger</keyword>
<dbReference type="Pfam" id="PF02825">
    <property type="entry name" value="WWE"/>
    <property type="match status" value="1"/>
</dbReference>
<keyword evidence="16" id="KW-1185">Reference proteome</keyword>
<dbReference type="CTD" id="20240696"/>
<dbReference type="GO" id="GO:0008270">
    <property type="term" value="F:zinc ion binding"/>
    <property type="evidence" value="ECO:0007669"/>
    <property type="project" value="UniProtKB-KW"/>
</dbReference>
<dbReference type="SMART" id="SM00356">
    <property type="entry name" value="ZnF_C3H1"/>
    <property type="match status" value="3"/>
</dbReference>
<dbReference type="RefSeq" id="XP_009063545.1">
    <property type="nucleotide sequence ID" value="XM_009065297.1"/>
</dbReference>
<evidence type="ECO:0000313" key="15">
    <source>
        <dbReference type="EMBL" id="ESO85814.1"/>
    </source>
</evidence>
<dbReference type="SUPFAM" id="SSF56399">
    <property type="entry name" value="ADP-ribosylation"/>
    <property type="match status" value="1"/>
</dbReference>
<accession>V4B9W4</accession>
<evidence type="ECO:0000259" key="12">
    <source>
        <dbReference type="PROSITE" id="PS50103"/>
    </source>
</evidence>
<keyword evidence="9" id="KW-0539">Nucleus</keyword>
<dbReference type="PANTHER" id="PTHR45740">
    <property type="entry name" value="POLY [ADP-RIBOSE] POLYMERASE"/>
    <property type="match status" value="1"/>
</dbReference>
<evidence type="ECO:0000256" key="4">
    <source>
        <dbReference type="ARBA" id="ARBA00022553"/>
    </source>
</evidence>
<evidence type="ECO:0000256" key="11">
    <source>
        <dbReference type="PROSITE-ProRule" id="PRU00723"/>
    </source>
</evidence>
<dbReference type="SUPFAM" id="SSF117839">
    <property type="entry name" value="WWE domain"/>
    <property type="match status" value="1"/>
</dbReference>
<dbReference type="GO" id="GO:0005634">
    <property type="term" value="C:nucleus"/>
    <property type="evidence" value="ECO:0007669"/>
    <property type="project" value="UniProtKB-SubCell"/>
</dbReference>
<keyword evidence="8 11" id="KW-0862">Zinc</keyword>
<evidence type="ECO:0000256" key="1">
    <source>
        <dbReference type="ARBA" id="ARBA00004123"/>
    </source>
</evidence>
<evidence type="ECO:0000256" key="2">
    <source>
        <dbReference type="ARBA" id="ARBA00004496"/>
    </source>
</evidence>
<dbReference type="OMA" id="KWKSPTS"/>
<evidence type="ECO:0000313" key="16">
    <source>
        <dbReference type="Proteomes" id="UP000030746"/>
    </source>
</evidence>
<evidence type="ECO:0000256" key="5">
    <source>
        <dbReference type="ARBA" id="ARBA00022723"/>
    </source>
</evidence>
<dbReference type="PROSITE" id="PS51059">
    <property type="entry name" value="PARP_CATALYTIC"/>
    <property type="match status" value="1"/>
</dbReference>
<dbReference type="InterPro" id="IPR012317">
    <property type="entry name" value="Poly(ADP-ribose)pol_cat_dom"/>
</dbReference>
<protein>
    <recommendedName>
        <fullName evidence="17">Poly [ADP-ribose] polymerase</fullName>
    </recommendedName>
</protein>
<evidence type="ECO:0000259" key="14">
    <source>
        <dbReference type="PROSITE" id="PS51059"/>
    </source>
</evidence>
<dbReference type="Gene3D" id="3.90.228.10">
    <property type="match status" value="1"/>
</dbReference>
<feature type="domain" description="PARP catalytic" evidence="14">
    <location>
        <begin position="487"/>
        <end position="677"/>
    </location>
</feature>
<dbReference type="GeneID" id="20240696"/>
<dbReference type="GO" id="GO:1990404">
    <property type="term" value="F:NAD+-protein mono-ADP-ribosyltransferase activity"/>
    <property type="evidence" value="ECO:0007669"/>
    <property type="project" value="TreeGrafter"/>
</dbReference>
<evidence type="ECO:0000256" key="10">
    <source>
        <dbReference type="ARBA" id="ARBA00024347"/>
    </source>
</evidence>
<dbReference type="InterPro" id="IPR004170">
    <property type="entry name" value="WWE_dom"/>
</dbReference>
<keyword evidence="4" id="KW-0597">Phosphoprotein</keyword>
<dbReference type="EMBL" id="KB203251">
    <property type="protein sequence ID" value="ESO85814.1"/>
    <property type="molecule type" value="Genomic_DNA"/>
</dbReference>
<dbReference type="AlphaFoldDB" id="V4B9W4"/>
<comment type="subcellular location">
    <subcellularLocation>
        <location evidence="2">Cytoplasm</location>
    </subcellularLocation>
    <subcellularLocation>
        <location evidence="1">Nucleus</location>
    </subcellularLocation>
</comment>
<dbReference type="PROSITE" id="PS50103">
    <property type="entry name" value="ZF_C3H1"/>
    <property type="match status" value="2"/>
</dbReference>
<feature type="domain" description="C3H1-type" evidence="12">
    <location>
        <begin position="173"/>
        <end position="195"/>
    </location>
</feature>
<proteinExistence type="inferred from homology"/>
<dbReference type="Gene3D" id="4.10.1000.10">
    <property type="entry name" value="Zinc finger, CCCH-type"/>
    <property type="match status" value="1"/>
</dbReference>
<evidence type="ECO:0000256" key="9">
    <source>
        <dbReference type="ARBA" id="ARBA00023242"/>
    </source>
</evidence>
<dbReference type="Pfam" id="PF25261">
    <property type="entry name" value="zf-CCCH_PARP12"/>
    <property type="match status" value="1"/>
</dbReference>
<dbReference type="PROSITE" id="PS50918">
    <property type="entry name" value="WWE"/>
    <property type="match status" value="1"/>
</dbReference>
<dbReference type="Proteomes" id="UP000030746">
    <property type="component" value="Unassembled WGS sequence"/>
</dbReference>
<evidence type="ECO:0008006" key="17">
    <source>
        <dbReference type="Google" id="ProtNLM"/>
    </source>
</evidence>
<dbReference type="InterPro" id="IPR000571">
    <property type="entry name" value="Znf_CCCH"/>
</dbReference>
<dbReference type="InterPro" id="IPR057602">
    <property type="entry name" value="Zfn-CCCH_PARP12"/>
</dbReference>
<dbReference type="KEGG" id="lgi:LOTGIDRAFT_167793"/>
<dbReference type="HOGENOM" id="CLU_014825_2_1_1"/>
<feature type="domain" description="WWE" evidence="13">
    <location>
        <begin position="356"/>
        <end position="452"/>
    </location>
</feature>
<dbReference type="Gene3D" id="3.30.720.50">
    <property type="match status" value="1"/>
</dbReference>
<dbReference type="PANTHER" id="PTHR45740:SF2">
    <property type="entry name" value="POLY [ADP-RIBOSE] POLYMERASE"/>
    <property type="match status" value="1"/>
</dbReference>